<evidence type="ECO:0000256" key="5">
    <source>
        <dbReference type="SAM" id="MobiDB-lite"/>
    </source>
</evidence>
<dbReference type="PANTHER" id="PTHR38097">
    <property type="match status" value="1"/>
</dbReference>
<evidence type="ECO:0000313" key="8">
    <source>
        <dbReference type="Proteomes" id="UP000298234"/>
    </source>
</evidence>
<protein>
    <submittedName>
        <fullName evidence="7">H-NS histone family protein</fullName>
    </submittedName>
</protein>
<evidence type="ECO:0000313" key="7">
    <source>
        <dbReference type="EMBL" id="TEU34420.1"/>
    </source>
</evidence>
<evidence type="ECO:0000256" key="1">
    <source>
        <dbReference type="ARBA" id="ARBA00004453"/>
    </source>
</evidence>
<dbReference type="AlphaFoldDB" id="A0AAX2RD55"/>
<dbReference type="Gene3D" id="3.30.160.510">
    <property type="entry name" value="Histone-like nucleoid-structuring protein H-NS"/>
    <property type="match status" value="1"/>
</dbReference>
<proteinExistence type="inferred from homology"/>
<keyword evidence="4" id="KW-0238">DNA-binding</keyword>
<organism evidence="7 8">
    <name type="scientific">Burkholderia cepacia</name>
    <name type="common">Pseudomonas cepacia</name>
    <dbReference type="NCBI Taxonomy" id="292"/>
    <lineage>
        <taxon>Bacteria</taxon>
        <taxon>Pseudomonadati</taxon>
        <taxon>Pseudomonadota</taxon>
        <taxon>Betaproteobacteria</taxon>
        <taxon>Burkholderiales</taxon>
        <taxon>Burkholderiaceae</taxon>
        <taxon>Burkholderia</taxon>
        <taxon>Burkholderia cepacia complex</taxon>
    </lineage>
</organism>
<accession>A0AAX2RD55</accession>
<evidence type="ECO:0000259" key="6">
    <source>
        <dbReference type="SMART" id="SM00528"/>
    </source>
</evidence>
<reference evidence="7 8" key="1">
    <citation type="submission" date="2019-03" db="EMBL/GenBank/DDBJ databases">
        <title>Burkholderia cepacia outbreak.</title>
        <authorList>
            <person name="Farzana R."/>
            <person name="Walsh T.R."/>
        </authorList>
    </citation>
    <scope>NUCLEOTIDE SEQUENCE [LARGE SCALE GENOMIC DNA]</scope>
    <source>
        <strain evidence="8">d13</strain>
    </source>
</reference>
<comment type="subcellular location">
    <subcellularLocation>
        <location evidence="1">Cytoplasm</location>
        <location evidence="1">Nucleoid</location>
    </subcellularLocation>
</comment>
<dbReference type="EMBL" id="SNSQ01000074">
    <property type="protein sequence ID" value="TEU34420.1"/>
    <property type="molecule type" value="Genomic_DNA"/>
</dbReference>
<evidence type="ECO:0000256" key="3">
    <source>
        <dbReference type="ARBA" id="ARBA00022490"/>
    </source>
</evidence>
<evidence type="ECO:0000256" key="2">
    <source>
        <dbReference type="ARBA" id="ARBA00010610"/>
    </source>
</evidence>
<gene>
    <name evidence="7" type="ORF">E3D37_39065</name>
</gene>
<dbReference type="GO" id="GO:0009295">
    <property type="term" value="C:nucleoid"/>
    <property type="evidence" value="ECO:0007669"/>
    <property type="project" value="UniProtKB-SubCell"/>
</dbReference>
<comment type="similarity">
    <text evidence="2">Belongs to the histone-like protein H-NS family.</text>
</comment>
<evidence type="ECO:0000256" key="4">
    <source>
        <dbReference type="ARBA" id="ARBA00023125"/>
    </source>
</evidence>
<dbReference type="RefSeq" id="WP_134257644.1">
    <property type="nucleotide sequence ID" value="NZ_SNSH01000083.1"/>
</dbReference>
<keyword evidence="3" id="KW-0963">Cytoplasm</keyword>
<comment type="caution">
    <text evidence="7">The sequence shown here is derived from an EMBL/GenBank/DDBJ whole genome shotgun (WGS) entry which is preliminary data.</text>
</comment>
<dbReference type="SUPFAM" id="SSF81273">
    <property type="entry name" value="H-NS histone-like proteins"/>
    <property type="match status" value="1"/>
</dbReference>
<dbReference type="InterPro" id="IPR027444">
    <property type="entry name" value="H-NS_C_dom"/>
</dbReference>
<sequence length="96" mass="11150">MSSNYKSLLAQREALEKQITEARNQERGQAVEKIQELMRDYDISLAELAGKKTRKYTKRTVPPKYRDPISGKTWTGRGKPPMWIAGQNRDQFLITH</sequence>
<name>A0AAX2RD55_BURCE</name>
<dbReference type="SMART" id="SM00528">
    <property type="entry name" value="HNS"/>
    <property type="match status" value="1"/>
</dbReference>
<feature type="region of interest" description="Disordered" evidence="5">
    <location>
        <begin position="55"/>
        <end position="81"/>
    </location>
</feature>
<dbReference type="GO" id="GO:0003677">
    <property type="term" value="F:DNA binding"/>
    <property type="evidence" value="ECO:0007669"/>
    <property type="project" value="UniProtKB-KW"/>
</dbReference>
<dbReference type="PANTHER" id="PTHR38097:SF2">
    <property type="entry name" value="DNA-BINDING PROTEIN STPA"/>
    <property type="match status" value="1"/>
</dbReference>
<dbReference type="Pfam" id="PF00816">
    <property type="entry name" value="Histone_HNS"/>
    <property type="match status" value="1"/>
</dbReference>
<dbReference type="Proteomes" id="UP000298234">
    <property type="component" value="Unassembled WGS sequence"/>
</dbReference>
<feature type="domain" description="DNA-binding protein H-NS-like C-terminal" evidence="6">
    <location>
        <begin position="55"/>
        <end position="94"/>
    </location>
</feature>